<dbReference type="InterPro" id="IPR002347">
    <property type="entry name" value="SDR_fam"/>
</dbReference>
<evidence type="ECO:0000256" key="6">
    <source>
        <dbReference type="ARBA" id="ARBA00023098"/>
    </source>
</evidence>
<keyword evidence="5" id="KW-0560">Oxidoreductase</keyword>
<dbReference type="InterPro" id="IPR054357">
    <property type="entry name" value="MFE-2_N"/>
</dbReference>
<dbReference type="CDD" id="cd05353">
    <property type="entry name" value="hydroxyacyl-CoA-like_DH_SDR_c-like"/>
    <property type="match status" value="1"/>
</dbReference>
<evidence type="ECO:0000256" key="2">
    <source>
        <dbReference type="ARBA" id="ARBA00005005"/>
    </source>
</evidence>
<keyword evidence="4" id="KW-0276">Fatty acid metabolism</keyword>
<keyword evidence="10" id="KW-1185">Reference proteome</keyword>
<dbReference type="Pfam" id="PF01575">
    <property type="entry name" value="MaoC_dehydratas"/>
    <property type="match status" value="1"/>
</dbReference>
<dbReference type="SUPFAM" id="SSF51735">
    <property type="entry name" value="NAD(P)-binding Rossmann-fold domains"/>
    <property type="match status" value="1"/>
</dbReference>
<dbReference type="Pfam" id="PF02036">
    <property type="entry name" value="SCP2"/>
    <property type="match status" value="1"/>
</dbReference>
<comment type="subcellular location">
    <subcellularLocation>
        <location evidence="1">Peroxisome</location>
    </subcellularLocation>
</comment>
<evidence type="ECO:0000256" key="4">
    <source>
        <dbReference type="ARBA" id="ARBA00022832"/>
    </source>
</evidence>
<dbReference type="SMART" id="SM00822">
    <property type="entry name" value="PKS_KR"/>
    <property type="match status" value="1"/>
</dbReference>
<evidence type="ECO:0000256" key="5">
    <source>
        <dbReference type="ARBA" id="ARBA00023002"/>
    </source>
</evidence>
<evidence type="ECO:0000313" key="11">
    <source>
        <dbReference type="RefSeq" id="XP_017776851.1"/>
    </source>
</evidence>
<dbReference type="InterPro" id="IPR051687">
    <property type="entry name" value="Peroxisomal_Beta-Oxidation"/>
</dbReference>
<dbReference type="Gene3D" id="3.30.1050.10">
    <property type="entry name" value="SCP2 sterol-binding domain"/>
    <property type="match status" value="1"/>
</dbReference>
<dbReference type="InterPro" id="IPR002539">
    <property type="entry name" value="MaoC-like_dom"/>
</dbReference>
<dbReference type="PANTHER" id="PTHR45024">
    <property type="entry name" value="DEHYDROGENASES, SHORT CHAIN"/>
    <property type="match status" value="1"/>
</dbReference>
<dbReference type="Gene3D" id="3.10.129.10">
    <property type="entry name" value="Hotdog Thioesterase"/>
    <property type="match status" value="1"/>
</dbReference>
<dbReference type="PRINTS" id="PR00081">
    <property type="entry name" value="GDHRDH"/>
</dbReference>
<name>A0ABM1MQK1_NICVS</name>
<dbReference type="Gene3D" id="3.40.50.720">
    <property type="entry name" value="NAD(P)-binding Rossmann-like Domain"/>
    <property type="match status" value="1"/>
</dbReference>
<dbReference type="PROSITE" id="PS00061">
    <property type="entry name" value="ADH_SHORT"/>
    <property type="match status" value="1"/>
</dbReference>
<evidence type="ECO:0000256" key="7">
    <source>
        <dbReference type="ARBA" id="ARBA00023140"/>
    </source>
</evidence>
<evidence type="ECO:0000256" key="3">
    <source>
        <dbReference type="ARBA" id="ARBA00006484"/>
    </source>
</evidence>
<dbReference type="SUPFAM" id="SSF55718">
    <property type="entry name" value="SCP-like"/>
    <property type="match status" value="1"/>
</dbReference>
<dbReference type="RefSeq" id="XP_017776851.1">
    <property type="nucleotide sequence ID" value="XM_017921362.1"/>
</dbReference>
<dbReference type="PANTHER" id="PTHR45024:SF2">
    <property type="entry name" value="SCP2 DOMAIN-CONTAINING PROTEIN"/>
    <property type="match status" value="1"/>
</dbReference>
<evidence type="ECO:0000256" key="8">
    <source>
        <dbReference type="ARBA" id="ARBA00023239"/>
    </source>
</evidence>
<evidence type="ECO:0000313" key="10">
    <source>
        <dbReference type="Proteomes" id="UP000695000"/>
    </source>
</evidence>
<dbReference type="GeneID" id="108562871"/>
<dbReference type="Proteomes" id="UP000695000">
    <property type="component" value="Unplaced"/>
</dbReference>
<dbReference type="Gene3D" id="1.10.287.4290">
    <property type="match status" value="1"/>
</dbReference>
<organism evidence="10 11">
    <name type="scientific">Nicrophorus vespilloides</name>
    <name type="common">Boreal carrion beetle</name>
    <dbReference type="NCBI Taxonomy" id="110193"/>
    <lineage>
        <taxon>Eukaryota</taxon>
        <taxon>Metazoa</taxon>
        <taxon>Ecdysozoa</taxon>
        <taxon>Arthropoda</taxon>
        <taxon>Hexapoda</taxon>
        <taxon>Insecta</taxon>
        <taxon>Pterygota</taxon>
        <taxon>Neoptera</taxon>
        <taxon>Endopterygota</taxon>
        <taxon>Coleoptera</taxon>
        <taxon>Polyphaga</taxon>
        <taxon>Staphyliniformia</taxon>
        <taxon>Silphidae</taxon>
        <taxon>Nicrophorinae</taxon>
        <taxon>Nicrophorus</taxon>
    </lineage>
</organism>
<dbReference type="SUPFAM" id="SSF54637">
    <property type="entry name" value="Thioesterase/thiol ester dehydrase-isomerase"/>
    <property type="match status" value="2"/>
</dbReference>
<reference evidence="11" key="1">
    <citation type="submission" date="2025-08" db="UniProtKB">
        <authorList>
            <consortium name="RefSeq"/>
        </authorList>
    </citation>
    <scope>IDENTIFICATION</scope>
    <source>
        <tissue evidence="11">Whole Larva</tissue>
    </source>
</reference>
<dbReference type="InterPro" id="IPR029069">
    <property type="entry name" value="HotDog_dom_sf"/>
</dbReference>
<keyword evidence="7" id="KW-0576">Peroxisome</keyword>
<dbReference type="InterPro" id="IPR036527">
    <property type="entry name" value="SCP2_sterol-bd_dom_sf"/>
</dbReference>
<dbReference type="InterPro" id="IPR057326">
    <property type="entry name" value="KR_dom"/>
</dbReference>
<proteinExistence type="inferred from homology"/>
<evidence type="ECO:0000259" key="9">
    <source>
        <dbReference type="SMART" id="SM00822"/>
    </source>
</evidence>
<dbReference type="PRINTS" id="PR00080">
    <property type="entry name" value="SDRFAMILY"/>
</dbReference>
<accession>A0ABM1MQK1</accession>
<dbReference type="InterPro" id="IPR020904">
    <property type="entry name" value="Sc_DH/Rdtase_CS"/>
</dbReference>
<dbReference type="InterPro" id="IPR036291">
    <property type="entry name" value="NAD(P)-bd_dom_sf"/>
</dbReference>
<protein>
    <submittedName>
        <fullName evidence="11">Peroxisomal multifunctional enzyme type 2-like isoform X1</fullName>
    </submittedName>
</protein>
<sequence length="724" mass="77881">MSDLRYDGRVVVVTGAGAGLGKAYALLFASKGAKVVVNDLGGGRHGDGSSSKAADDVVEEIKKNGGTAVADYNSVVDGDKVIKTALDNFGRVDVLINNAGILRDKSFARISDVDWDLVHAVHLKGSFKTTQAAFPIFKKQNYGRIIMTASNSGLYGNFGQANYSAAKMGIVGLSSTVAIEGRKNNIHCNVIVPTAASRLTEDILPPELYAELKPELIAPVVAWLCHENCTETGSMIESGAGWAGKCQIVRADGKLMRQTIADGVSVEKVRDSWDKITDMNSMQHMGSIQEATGALMSSLEGLRSGAKGSSSDDSDVYEYNDKDLILYALGVGASVAKPGDLKFLYENHEDFSALPTFFILPALKSTFSVKMDENLIPGKSISFENILHGEQYLEVYEDIAASSNGSFRSEIQLVDKLDKGSGSVLIYDVLSYNNEGKLLYKNQVVSFAVGAGGWGGPRQSDKLVPCVPKPKRNPDTSVSFKTSVDQAALYRLSGDNNPLHIDPNMAAMAGHKVPILHGLCTLGISVKLVMEAFAGNDLKLFKAVKCRFVKPVVPGETLKVDMWREGNRIHFETSVAESNKIVISGSYVDLNSVIAVVKPVQQAATTSNMSLQSDAIFEMIAQKIKESPEKAKSVNGIFLYNITKDGKIVKTWTMDLKSCKIHEGTPKSGKPNTTLTISDDDFVGLATGKLNPQTAFMKGKLKLTGNVMLAQKLGPLLKAAEAKL</sequence>
<comment type="pathway">
    <text evidence="2">Lipid metabolism; fatty acid beta-oxidation.</text>
</comment>
<keyword evidence="8" id="KW-0456">Lyase</keyword>
<feature type="domain" description="Ketoreductase" evidence="9">
    <location>
        <begin position="9"/>
        <end position="202"/>
    </location>
</feature>
<evidence type="ECO:0000256" key="1">
    <source>
        <dbReference type="ARBA" id="ARBA00004275"/>
    </source>
</evidence>
<dbReference type="InterPro" id="IPR003033">
    <property type="entry name" value="SCP2_sterol-bd_dom"/>
</dbReference>
<dbReference type="Pfam" id="PF00106">
    <property type="entry name" value="adh_short"/>
    <property type="match status" value="1"/>
</dbReference>
<dbReference type="Pfam" id="PF22622">
    <property type="entry name" value="MFE-2_hydrat-2_N"/>
    <property type="match status" value="1"/>
</dbReference>
<gene>
    <name evidence="11" type="primary">LOC108562871</name>
</gene>
<keyword evidence="6" id="KW-0443">Lipid metabolism</keyword>
<dbReference type="CDD" id="cd03448">
    <property type="entry name" value="HDE_HSD"/>
    <property type="match status" value="1"/>
</dbReference>
<comment type="similarity">
    <text evidence="3">Belongs to the short-chain dehydrogenases/reductases (SDR) family.</text>
</comment>